<evidence type="ECO:0000256" key="3">
    <source>
        <dbReference type="ARBA" id="ARBA00023295"/>
    </source>
</evidence>
<dbReference type="EMBL" id="WHPN01000327">
    <property type="protein sequence ID" value="KAF4407224.1"/>
    <property type="molecule type" value="Genomic_DNA"/>
</dbReference>
<feature type="domain" description="Glycosyl hydrolases family 2 sugar binding" evidence="7">
    <location>
        <begin position="151"/>
        <end position="219"/>
    </location>
</feature>
<proteinExistence type="inferred from homology"/>
<dbReference type="SUPFAM" id="SSF49785">
    <property type="entry name" value="Galactose-binding domain-like"/>
    <property type="match status" value="1"/>
</dbReference>
<feature type="compositionally biased region" description="Polar residues" evidence="4">
    <location>
        <begin position="67"/>
        <end position="76"/>
    </location>
</feature>
<dbReference type="PANTHER" id="PTHR42732:SF3">
    <property type="entry name" value="HYDROLASE"/>
    <property type="match status" value="1"/>
</dbReference>
<dbReference type="Gene3D" id="3.20.20.80">
    <property type="entry name" value="Glycosidases"/>
    <property type="match status" value="1"/>
</dbReference>
<dbReference type="Pfam" id="PF00703">
    <property type="entry name" value="Glyco_hydro_2"/>
    <property type="match status" value="1"/>
</dbReference>
<evidence type="ECO:0000256" key="4">
    <source>
        <dbReference type="SAM" id="MobiDB-lite"/>
    </source>
</evidence>
<dbReference type="InterPro" id="IPR017853">
    <property type="entry name" value="GH"/>
</dbReference>
<keyword evidence="3" id="KW-0326">Glycosidase</keyword>
<dbReference type="InterPro" id="IPR036156">
    <property type="entry name" value="Beta-gal/glucu_dom_sf"/>
</dbReference>
<accession>A0ABQ7FHV2</accession>
<organism evidence="8 9">
    <name type="scientific">Streptomyces lycii</name>
    <dbReference type="NCBI Taxonomy" id="2654337"/>
    <lineage>
        <taxon>Bacteria</taxon>
        <taxon>Bacillati</taxon>
        <taxon>Actinomycetota</taxon>
        <taxon>Actinomycetes</taxon>
        <taxon>Kitasatosporales</taxon>
        <taxon>Streptomycetaceae</taxon>
        <taxon>Streptomyces</taxon>
    </lineage>
</organism>
<evidence type="ECO:0000256" key="2">
    <source>
        <dbReference type="ARBA" id="ARBA00022801"/>
    </source>
</evidence>
<sequence length="691" mass="76619">MTLETVFSDTPARFATSLILGLGGTGSPLLAALDRTQDRPYRRQTSLHRCKHVVAYGLRQPRHARSSVPSNTSPARSAQAGGPVPRPEHPRPQFVRRDWLCLNGSWQFETDRGDSGLERGLRERPLSGVITVPFCPESELSGIGERDFLEAVWYRRTVTVPAGWDTDSRVLLHFQAVDHDTTVWADGTEVARHRGGFTPFTADLDGIATPGREVTITVRARDTRHGPQARGKQATWYANSGCHYTRTTGIWQTVWLEAVPRAAHLRRPRVTPDVGAGAFHVELPLSANLPGHRVRAVLTDERGEVVAAGARADLDLCPRLVLPVPEDRVRLWSPADPHLYGLRLELTDAAGRTVDAADSYAGLRSVSVRGKAVLINGEPVFQRLVLDQGYYPDGLMTAPSDEALVRDIELSLAAGFNGARLHQKVFEERFLHHADRLGYLVWGEFGDWGCETGVRDDNQRPDASYTTQWLEAVERDYSHPSVVGWCPLNETYQRLHDRITPLDDVTRGMFLATKALDTTRPVIDASGYAHRVPETDVYDSHCYEQDPAAFAEKMTGLAGNAPYVNTGPDGAPWSVPYRGQPYFCSEFGGIWWDPEVAAAAAAAGRDESRETSWGYGDRPRTEEEFHERFAGLTGVLLGDPDMFGYCYTQLTDVFQEVNGVYRFDRGEKLDTARLRAAQGRPAAYEQRSAGG</sequence>
<dbReference type="InterPro" id="IPR006102">
    <property type="entry name" value="Ig-like_GH2"/>
</dbReference>
<dbReference type="Pfam" id="PF02837">
    <property type="entry name" value="Glyco_hydro_2_N"/>
    <property type="match status" value="1"/>
</dbReference>
<dbReference type="InterPro" id="IPR006103">
    <property type="entry name" value="Glyco_hydro_2_cat"/>
</dbReference>
<dbReference type="Pfam" id="PF02836">
    <property type="entry name" value="Glyco_hydro_2_C"/>
    <property type="match status" value="1"/>
</dbReference>
<dbReference type="InterPro" id="IPR006104">
    <property type="entry name" value="Glyco_hydro_2_N"/>
</dbReference>
<reference evidence="8 9" key="1">
    <citation type="submission" date="2019-10" db="EMBL/GenBank/DDBJ databases">
        <title>Streptomyces tenebrisbrunneis sp.nov., an endogenous actinomycete isolated from of Lycium ruthenicum.</title>
        <authorList>
            <person name="Ma L."/>
        </authorList>
    </citation>
    <scope>NUCLEOTIDE SEQUENCE [LARGE SCALE GENOMIC DNA]</scope>
    <source>
        <strain evidence="8 9">TRM 66187</strain>
    </source>
</reference>
<comment type="similarity">
    <text evidence="1">Belongs to the glycosyl hydrolase 2 family.</text>
</comment>
<dbReference type="PANTHER" id="PTHR42732">
    <property type="entry name" value="BETA-GALACTOSIDASE"/>
    <property type="match status" value="1"/>
</dbReference>
<keyword evidence="2" id="KW-0378">Hydrolase</keyword>
<dbReference type="SUPFAM" id="SSF49303">
    <property type="entry name" value="beta-Galactosidase/glucuronidase domain"/>
    <property type="match status" value="1"/>
</dbReference>
<dbReference type="InterPro" id="IPR051913">
    <property type="entry name" value="GH2_Domain-Containing"/>
</dbReference>
<dbReference type="InterPro" id="IPR008979">
    <property type="entry name" value="Galactose-bd-like_sf"/>
</dbReference>
<evidence type="ECO:0000313" key="8">
    <source>
        <dbReference type="EMBL" id="KAF4407224.1"/>
    </source>
</evidence>
<comment type="caution">
    <text evidence="8">The sequence shown here is derived from an EMBL/GenBank/DDBJ whole genome shotgun (WGS) entry which is preliminary data.</text>
</comment>
<dbReference type="InterPro" id="IPR013783">
    <property type="entry name" value="Ig-like_fold"/>
</dbReference>
<evidence type="ECO:0000313" key="9">
    <source>
        <dbReference type="Proteomes" id="UP000621266"/>
    </source>
</evidence>
<dbReference type="Gene3D" id="2.60.120.260">
    <property type="entry name" value="Galactose-binding domain-like"/>
    <property type="match status" value="1"/>
</dbReference>
<feature type="region of interest" description="Disordered" evidence="4">
    <location>
        <begin position="61"/>
        <end position="91"/>
    </location>
</feature>
<dbReference type="SUPFAM" id="SSF51445">
    <property type="entry name" value="(Trans)glycosidases"/>
    <property type="match status" value="1"/>
</dbReference>
<keyword evidence="9" id="KW-1185">Reference proteome</keyword>
<feature type="domain" description="Glycoside hydrolase family 2 immunoglobulin-like beta-sandwich" evidence="5">
    <location>
        <begin position="264"/>
        <end position="364"/>
    </location>
</feature>
<dbReference type="Gene3D" id="2.60.40.10">
    <property type="entry name" value="Immunoglobulins"/>
    <property type="match status" value="1"/>
</dbReference>
<evidence type="ECO:0000259" key="7">
    <source>
        <dbReference type="Pfam" id="PF02837"/>
    </source>
</evidence>
<name>A0ABQ7FHV2_9ACTN</name>
<dbReference type="Proteomes" id="UP000621266">
    <property type="component" value="Unassembled WGS sequence"/>
</dbReference>
<evidence type="ECO:0000259" key="6">
    <source>
        <dbReference type="Pfam" id="PF02836"/>
    </source>
</evidence>
<evidence type="ECO:0000259" key="5">
    <source>
        <dbReference type="Pfam" id="PF00703"/>
    </source>
</evidence>
<feature type="domain" description="Glycoside hydrolase family 2 catalytic" evidence="6">
    <location>
        <begin position="399"/>
        <end position="527"/>
    </location>
</feature>
<evidence type="ECO:0000256" key="1">
    <source>
        <dbReference type="ARBA" id="ARBA00007401"/>
    </source>
</evidence>
<gene>
    <name evidence="8" type="ORF">GCU69_20960</name>
</gene>
<protein>
    <submittedName>
        <fullName evidence="8">Beta-galactosidase</fullName>
    </submittedName>
</protein>